<protein>
    <submittedName>
        <fullName evidence="1">Uncharacterized protein</fullName>
    </submittedName>
</protein>
<name>A0A9X1X318_9SPHI</name>
<gene>
    <name evidence="1" type="ORF">MUY27_09470</name>
</gene>
<keyword evidence="2" id="KW-1185">Reference proteome</keyword>
<evidence type="ECO:0000313" key="2">
    <source>
        <dbReference type="Proteomes" id="UP001139450"/>
    </source>
</evidence>
<reference evidence="1" key="1">
    <citation type="submission" date="2022-04" db="EMBL/GenBank/DDBJ databases">
        <title>Mucilaginibacter sp. RS28 isolated from freshwater.</title>
        <authorList>
            <person name="Ko S.-R."/>
        </authorList>
    </citation>
    <scope>NUCLEOTIDE SEQUENCE</scope>
    <source>
        <strain evidence="1">RS28</strain>
    </source>
</reference>
<sequence length="306" mass="35015">MPLNELEKHPYLDYHQTLPLTLQRPKSEFTGLIIGTFPIYDITMSHDGQTHRFGNGARMQFFYGSSENSFWETLTTILRVDDDDNPLKTPNAKDGTLRAINLLTSRGLLITDVIKCTNRYNNTTKNGKCPLDQSLLNCKGAPLETLKGFQYNNGIKDILSQYPGIKNLFFTNTGVSGITPFGLFQKEIFKNKIQIVNEYKAGTRLFAQTIRIDNKMYDAFFLPSPAGEGFRGLSWGDKRPLKVLQDYVRSKNPKLYNELVKLKQSQRSIRQSNDLTNLRKSFFEDCWRAAIVDRNKGFFSSLQPKL</sequence>
<accession>A0A9X1X318</accession>
<dbReference type="AlphaFoldDB" id="A0A9X1X318"/>
<dbReference type="EMBL" id="JALJEJ010000003">
    <property type="protein sequence ID" value="MCJ8209936.1"/>
    <property type="molecule type" value="Genomic_DNA"/>
</dbReference>
<dbReference type="Proteomes" id="UP001139450">
    <property type="component" value="Unassembled WGS sequence"/>
</dbReference>
<evidence type="ECO:0000313" key="1">
    <source>
        <dbReference type="EMBL" id="MCJ8209936.1"/>
    </source>
</evidence>
<proteinExistence type="predicted"/>
<dbReference type="InterPro" id="IPR036895">
    <property type="entry name" value="Uracil-DNA_glycosylase-like_sf"/>
</dbReference>
<dbReference type="RefSeq" id="WP_245129763.1">
    <property type="nucleotide sequence ID" value="NZ_JALJEJ010000003.1"/>
</dbReference>
<comment type="caution">
    <text evidence="1">The sequence shown here is derived from an EMBL/GenBank/DDBJ whole genome shotgun (WGS) entry which is preliminary data.</text>
</comment>
<dbReference type="Gene3D" id="3.40.470.10">
    <property type="entry name" value="Uracil-DNA glycosylase-like domain"/>
    <property type="match status" value="1"/>
</dbReference>
<organism evidence="1 2">
    <name type="scientific">Mucilaginibacter straminoryzae</name>
    <dbReference type="NCBI Taxonomy" id="2932774"/>
    <lineage>
        <taxon>Bacteria</taxon>
        <taxon>Pseudomonadati</taxon>
        <taxon>Bacteroidota</taxon>
        <taxon>Sphingobacteriia</taxon>
        <taxon>Sphingobacteriales</taxon>
        <taxon>Sphingobacteriaceae</taxon>
        <taxon>Mucilaginibacter</taxon>
    </lineage>
</organism>